<sequence length="90" mass="10595">MPNTIHYYFWFLVVSQAICLISAQLVSHLKHLFFSTSQRIDHMTETRESEFRSPLVNLPLRFGQFNQFNSIKSHLLSTSARYVKGDQLFE</sequence>
<keyword evidence="1" id="KW-0472">Membrane</keyword>
<dbReference type="EMBL" id="LACB01000082">
    <property type="protein sequence ID" value="KAJ9489514.1"/>
    <property type="molecule type" value="Genomic_DNA"/>
</dbReference>
<evidence type="ECO:0000313" key="3">
    <source>
        <dbReference type="Proteomes" id="UP001227192"/>
    </source>
</evidence>
<keyword evidence="1" id="KW-0812">Transmembrane</keyword>
<keyword evidence="1" id="KW-1133">Transmembrane helix</keyword>
<proteinExistence type="predicted"/>
<evidence type="ECO:0000313" key="2">
    <source>
        <dbReference type="EMBL" id="KAJ9489514.1"/>
    </source>
</evidence>
<protein>
    <submittedName>
        <fullName evidence="2">Uncharacterized protein</fullName>
    </submittedName>
</protein>
<evidence type="ECO:0000256" key="1">
    <source>
        <dbReference type="SAM" id="Phobius"/>
    </source>
</evidence>
<dbReference type="Proteomes" id="UP001227192">
    <property type="component" value="Unassembled WGS sequence"/>
</dbReference>
<reference evidence="2" key="1">
    <citation type="submission" date="2015-06" db="EMBL/GenBank/DDBJ databases">
        <authorList>
            <person name="Nguyen H."/>
        </authorList>
    </citation>
    <scope>NUCLEOTIDE SEQUENCE</scope>
    <source>
        <strain evidence="2">DAOM 180753</strain>
    </source>
</reference>
<accession>A0AAI9TN15</accession>
<gene>
    <name evidence="2" type="ORF">VN97_g3752</name>
</gene>
<reference evidence="2" key="2">
    <citation type="journal article" date="2016" name="Fungal Biol.">
        <title>Ochratoxin A production by Penicillium thymicola.</title>
        <authorList>
            <person name="Nguyen H.D.T."/>
            <person name="McMullin D.R."/>
            <person name="Ponomareva E."/>
            <person name="Riley R."/>
            <person name="Pomraning K.R."/>
            <person name="Baker S.E."/>
            <person name="Seifert K.A."/>
        </authorList>
    </citation>
    <scope>NUCLEOTIDE SEQUENCE</scope>
    <source>
        <strain evidence="2">DAOM 180753</strain>
    </source>
</reference>
<comment type="caution">
    <text evidence="2">The sequence shown here is derived from an EMBL/GenBank/DDBJ whole genome shotgun (WGS) entry which is preliminary data.</text>
</comment>
<organism evidence="2 3">
    <name type="scientific">Penicillium thymicola</name>
    <dbReference type="NCBI Taxonomy" id="293382"/>
    <lineage>
        <taxon>Eukaryota</taxon>
        <taxon>Fungi</taxon>
        <taxon>Dikarya</taxon>
        <taxon>Ascomycota</taxon>
        <taxon>Pezizomycotina</taxon>
        <taxon>Eurotiomycetes</taxon>
        <taxon>Eurotiomycetidae</taxon>
        <taxon>Eurotiales</taxon>
        <taxon>Aspergillaceae</taxon>
        <taxon>Penicillium</taxon>
    </lineage>
</organism>
<dbReference type="AlphaFoldDB" id="A0AAI9TN15"/>
<keyword evidence="3" id="KW-1185">Reference proteome</keyword>
<name>A0AAI9TN15_PENTH</name>
<feature type="transmembrane region" description="Helical" evidence="1">
    <location>
        <begin position="6"/>
        <end position="26"/>
    </location>
</feature>